<keyword evidence="2 4" id="KW-0687">Ribonucleoprotein</keyword>
<comment type="similarity">
    <text evidence="4">Belongs to the bacterial ribosomal protein bL21 family.</text>
</comment>
<dbReference type="GO" id="GO:0019843">
    <property type="term" value="F:rRNA binding"/>
    <property type="evidence" value="ECO:0007669"/>
    <property type="project" value="UniProtKB-KW"/>
</dbReference>
<evidence type="ECO:0000313" key="6">
    <source>
        <dbReference type="Proteomes" id="UP000176450"/>
    </source>
</evidence>
<feature type="non-terminal residue" evidence="5">
    <location>
        <position position="1"/>
    </location>
</feature>
<dbReference type="GO" id="GO:0005840">
    <property type="term" value="C:ribosome"/>
    <property type="evidence" value="ECO:0007669"/>
    <property type="project" value="UniProtKB-KW"/>
</dbReference>
<protein>
    <recommendedName>
        <fullName evidence="3 4">50S ribosomal protein L21</fullName>
    </recommendedName>
</protein>
<sequence>GDTVKFDHVLLTNDKGVTAIGTPVLSGVVVKAKIVAQQKGEKLEVRRYKSKVRHRRKIGFRPLYTKLEIVSVG</sequence>
<gene>
    <name evidence="5" type="ORF">A3A63_02140</name>
</gene>
<dbReference type="EMBL" id="MFJX01000072">
    <property type="protein sequence ID" value="OGG29320.1"/>
    <property type="molecule type" value="Genomic_DNA"/>
</dbReference>
<evidence type="ECO:0000256" key="1">
    <source>
        <dbReference type="ARBA" id="ARBA00022980"/>
    </source>
</evidence>
<organism evidence="5 6">
    <name type="scientific">Candidatus Gottesmanbacteria bacterium RIFCSPLOWO2_01_FULL_46_9</name>
    <dbReference type="NCBI Taxonomy" id="1798394"/>
    <lineage>
        <taxon>Bacteria</taxon>
        <taxon>Candidatus Gottesmaniibacteriota</taxon>
    </lineage>
</organism>
<comment type="caution">
    <text evidence="5">The sequence shown here is derived from an EMBL/GenBank/DDBJ whole genome shotgun (WGS) entry which is preliminary data.</text>
</comment>
<keyword evidence="1 4" id="KW-0689">Ribosomal protein</keyword>
<dbReference type="AlphaFoldDB" id="A0A1F6AXD2"/>
<name>A0A1F6AXD2_9BACT</name>
<evidence type="ECO:0000256" key="4">
    <source>
        <dbReference type="RuleBase" id="RU000562"/>
    </source>
</evidence>
<comment type="function">
    <text evidence="4">This protein binds to 23S rRNA in the presence of protein L20.</text>
</comment>
<proteinExistence type="inferred from homology"/>
<evidence type="ECO:0000256" key="3">
    <source>
        <dbReference type="ARBA" id="ARBA00035483"/>
    </source>
</evidence>
<dbReference type="Pfam" id="PF00829">
    <property type="entry name" value="Ribosomal_L21p"/>
    <property type="match status" value="1"/>
</dbReference>
<dbReference type="InterPro" id="IPR028909">
    <property type="entry name" value="bL21-like"/>
</dbReference>
<dbReference type="NCBIfam" id="TIGR00061">
    <property type="entry name" value="L21"/>
    <property type="match status" value="1"/>
</dbReference>
<keyword evidence="4" id="KW-0694">RNA-binding</keyword>
<dbReference type="GO" id="GO:0005737">
    <property type="term" value="C:cytoplasm"/>
    <property type="evidence" value="ECO:0007669"/>
    <property type="project" value="UniProtKB-ARBA"/>
</dbReference>
<dbReference type="Proteomes" id="UP000176450">
    <property type="component" value="Unassembled WGS sequence"/>
</dbReference>
<dbReference type="GO" id="GO:0006412">
    <property type="term" value="P:translation"/>
    <property type="evidence" value="ECO:0007669"/>
    <property type="project" value="InterPro"/>
</dbReference>
<keyword evidence="4" id="KW-0699">rRNA-binding</keyword>
<dbReference type="SUPFAM" id="SSF141091">
    <property type="entry name" value="L21p-like"/>
    <property type="match status" value="1"/>
</dbReference>
<reference evidence="5 6" key="1">
    <citation type="journal article" date="2016" name="Nat. Commun.">
        <title>Thousands of microbial genomes shed light on interconnected biogeochemical processes in an aquifer system.</title>
        <authorList>
            <person name="Anantharaman K."/>
            <person name="Brown C.T."/>
            <person name="Hug L.A."/>
            <person name="Sharon I."/>
            <person name="Castelle C.J."/>
            <person name="Probst A.J."/>
            <person name="Thomas B.C."/>
            <person name="Singh A."/>
            <person name="Wilkins M.J."/>
            <person name="Karaoz U."/>
            <person name="Brodie E.L."/>
            <person name="Williams K.H."/>
            <person name="Hubbard S.S."/>
            <person name="Banfield J.F."/>
        </authorList>
    </citation>
    <scope>NUCLEOTIDE SEQUENCE [LARGE SCALE GENOMIC DNA]</scope>
</reference>
<dbReference type="InterPro" id="IPR001787">
    <property type="entry name" value="Ribosomal_bL21"/>
</dbReference>
<evidence type="ECO:0000256" key="2">
    <source>
        <dbReference type="ARBA" id="ARBA00023274"/>
    </source>
</evidence>
<evidence type="ECO:0000313" key="5">
    <source>
        <dbReference type="EMBL" id="OGG29320.1"/>
    </source>
</evidence>
<dbReference type="GO" id="GO:1990904">
    <property type="term" value="C:ribonucleoprotein complex"/>
    <property type="evidence" value="ECO:0007669"/>
    <property type="project" value="UniProtKB-KW"/>
</dbReference>
<dbReference type="InterPro" id="IPR036164">
    <property type="entry name" value="bL21-like_sf"/>
</dbReference>
<dbReference type="GO" id="GO:0003735">
    <property type="term" value="F:structural constituent of ribosome"/>
    <property type="evidence" value="ECO:0007669"/>
    <property type="project" value="InterPro"/>
</dbReference>
<accession>A0A1F6AXD2</accession>